<evidence type="ECO:0000313" key="9">
    <source>
        <dbReference type="EMBL" id="QTA83326.1"/>
    </source>
</evidence>
<keyword evidence="10" id="KW-1185">Reference proteome</keyword>
<evidence type="ECO:0000256" key="3">
    <source>
        <dbReference type="ARBA" id="ARBA00022679"/>
    </source>
</evidence>
<dbReference type="AlphaFoldDB" id="A0A975BD82"/>
<keyword evidence="3" id="KW-0808">Transferase</keyword>
<dbReference type="NCBIfam" id="TIGR03025">
    <property type="entry name" value="EPS_sugtrans"/>
    <property type="match status" value="1"/>
</dbReference>
<organism evidence="9 10">
    <name type="scientific">Desulfonema limicola</name>
    <dbReference type="NCBI Taxonomy" id="45656"/>
    <lineage>
        <taxon>Bacteria</taxon>
        <taxon>Pseudomonadati</taxon>
        <taxon>Thermodesulfobacteriota</taxon>
        <taxon>Desulfobacteria</taxon>
        <taxon>Desulfobacterales</taxon>
        <taxon>Desulfococcaceae</taxon>
        <taxon>Desulfonema</taxon>
    </lineage>
</organism>
<evidence type="ECO:0000259" key="8">
    <source>
        <dbReference type="Pfam" id="PF02397"/>
    </source>
</evidence>
<dbReference type="KEGG" id="dli:dnl_57260"/>
<dbReference type="Pfam" id="PF02397">
    <property type="entry name" value="Bac_transf"/>
    <property type="match status" value="1"/>
</dbReference>
<sequence>MGNNDYKIKTAENLIKYFDIILFLFLFIFVGEYFVSGKLFNISGFISLQFSIWDISKFLILIFIWNRIFSFMRMYQFKITGDEKVYEYLIRIITACSIGTASICFTAYIMGNPHISITFYLIFWAEILTVFIIYRIAFFEIARILHIRRPRQLHAVIVGLNIRSIELADSLNKTGTGYKFIGFVDDMPEDENDEEIQKAIPMVCSLSEFEDYISNFPMDEVFLTLPLRSYYDEISRIIKICTTQGIKTRLVNDLFDFHLAVPQYVKDDLPEFFIDYDVLNRSALQHDLKRIFDILVSFTGLLVLTPVFAAVALAIAVQDGFPVIYIQKRIGLNKRRFDMFKFRSMVRNADQLQAELEALNEVQGAAFKITDDPRITKLGKFLRKSSLDEIPQFLNVLQGTMSIVGPRPLPIRDFERFYKDTHRRRFSVKPGITGLWQVSGRSETEFEEWMALDLQYIDNWNLWFDFKIFLKTIHVVLAGKGAK</sequence>
<feature type="transmembrane region" description="Helical" evidence="7">
    <location>
        <begin position="17"/>
        <end position="36"/>
    </location>
</feature>
<name>A0A975BD82_9BACT</name>
<keyword evidence="5 7" id="KW-1133">Transmembrane helix</keyword>
<evidence type="ECO:0000256" key="6">
    <source>
        <dbReference type="ARBA" id="ARBA00023136"/>
    </source>
</evidence>
<proteinExistence type="inferred from homology"/>
<evidence type="ECO:0000256" key="7">
    <source>
        <dbReference type="SAM" id="Phobius"/>
    </source>
</evidence>
<dbReference type="EMBL" id="CP061799">
    <property type="protein sequence ID" value="QTA83326.1"/>
    <property type="molecule type" value="Genomic_DNA"/>
</dbReference>
<gene>
    <name evidence="9" type="ORF">dnl_57260</name>
</gene>
<evidence type="ECO:0000256" key="5">
    <source>
        <dbReference type="ARBA" id="ARBA00022989"/>
    </source>
</evidence>
<feature type="transmembrane region" description="Helical" evidence="7">
    <location>
        <begin position="42"/>
        <end position="68"/>
    </location>
</feature>
<dbReference type="GO" id="GO:0016020">
    <property type="term" value="C:membrane"/>
    <property type="evidence" value="ECO:0007669"/>
    <property type="project" value="UniProtKB-SubCell"/>
</dbReference>
<keyword evidence="4 7" id="KW-0812">Transmembrane</keyword>
<dbReference type="PANTHER" id="PTHR30576:SF10">
    <property type="entry name" value="SLL5057 PROTEIN"/>
    <property type="match status" value="1"/>
</dbReference>
<evidence type="ECO:0000256" key="1">
    <source>
        <dbReference type="ARBA" id="ARBA00004141"/>
    </source>
</evidence>
<feature type="transmembrane region" description="Helical" evidence="7">
    <location>
        <begin position="291"/>
        <end position="317"/>
    </location>
</feature>
<evidence type="ECO:0000313" key="10">
    <source>
        <dbReference type="Proteomes" id="UP000663720"/>
    </source>
</evidence>
<dbReference type="GO" id="GO:0016780">
    <property type="term" value="F:phosphotransferase activity, for other substituted phosphate groups"/>
    <property type="evidence" value="ECO:0007669"/>
    <property type="project" value="TreeGrafter"/>
</dbReference>
<accession>A0A975BD82</accession>
<dbReference type="InterPro" id="IPR017475">
    <property type="entry name" value="EPS_sugar_tfrase"/>
</dbReference>
<dbReference type="InterPro" id="IPR003362">
    <property type="entry name" value="Bact_transf"/>
</dbReference>
<reference evidence="9" key="1">
    <citation type="journal article" date="2021" name="Microb. Physiol.">
        <title>Proteogenomic Insights into the Physiology of Marine, Sulfate-Reducing, Filamentous Desulfonema limicola and Desulfonema magnum.</title>
        <authorList>
            <person name="Schnaars V."/>
            <person name="Wohlbrand L."/>
            <person name="Scheve S."/>
            <person name="Hinrichs C."/>
            <person name="Reinhardt R."/>
            <person name="Rabus R."/>
        </authorList>
    </citation>
    <scope>NUCLEOTIDE SEQUENCE</scope>
    <source>
        <strain evidence="9">5ac10</strain>
    </source>
</reference>
<feature type="transmembrane region" description="Helical" evidence="7">
    <location>
        <begin position="88"/>
        <end position="111"/>
    </location>
</feature>
<dbReference type="PANTHER" id="PTHR30576">
    <property type="entry name" value="COLANIC BIOSYNTHESIS UDP-GLUCOSE LIPID CARRIER TRANSFERASE"/>
    <property type="match status" value="1"/>
</dbReference>
<dbReference type="Gene3D" id="3.40.50.720">
    <property type="entry name" value="NAD(P)-binding Rossmann-like Domain"/>
    <property type="match status" value="1"/>
</dbReference>
<keyword evidence="6 7" id="KW-0472">Membrane</keyword>
<dbReference type="RefSeq" id="WP_207689175.1">
    <property type="nucleotide sequence ID" value="NZ_CP061799.1"/>
</dbReference>
<evidence type="ECO:0000256" key="4">
    <source>
        <dbReference type="ARBA" id="ARBA00022692"/>
    </source>
</evidence>
<evidence type="ECO:0000256" key="2">
    <source>
        <dbReference type="ARBA" id="ARBA00006464"/>
    </source>
</evidence>
<comment type="subcellular location">
    <subcellularLocation>
        <location evidence="1">Membrane</location>
        <topology evidence="1">Multi-pass membrane protein</topology>
    </subcellularLocation>
</comment>
<protein>
    <submittedName>
        <fullName evidence="9">Exopolysaccharide biosynthesis polyprenyl glycosylphosphotransferase</fullName>
    </submittedName>
</protein>
<dbReference type="Proteomes" id="UP000663720">
    <property type="component" value="Chromosome"/>
</dbReference>
<feature type="domain" description="Bacterial sugar transferase" evidence="8">
    <location>
        <begin position="289"/>
        <end position="477"/>
    </location>
</feature>
<feature type="transmembrane region" description="Helical" evidence="7">
    <location>
        <begin position="117"/>
        <end position="142"/>
    </location>
</feature>
<comment type="similarity">
    <text evidence="2">Belongs to the bacterial sugar transferase family.</text>
</comment>